<dbReference type="RefSeq" id="WP_223709452.1">
    <property type="nucleotide sequence ID" value="NZ_JAINUY010000007.1"/>
</dbReference>
<keyword evidence="4" id="KW-1185">Reference proteome</keyword>
<dbReference type="Pfam" id="PF08327">
    <property type="entry name" value="AHSA1"/>
    <property type="match status" value="1"/>
</dbReference>
<sequence>MITVQNTISSSVGKVWELWISPKHIQNWNYAFEDWHTPYAENDLRENGQFKYKMEKKDKSEGFDFEGHYTKIEKFKLLEYKLSDGRTGSVHFEILGDKVKITERFEPNKQDSESMQKNWCQNVIDNFKKYVESI</sequence>
<evidence type="ECO:0000259" key="2">
    <source>
        <dbReference type="Pfam" id="PF08327"/>
    </source>
</evidence>
<accession>A0A9X1HEI5</accession>
<comment type="caution">
    <text evidence="3">The sequence shown here is derived from an EMBL/GenBank/DDBJ whole genome shotgun (WGS) entry which is preliminary data.</text>
</comment>
<evidence type="ECO:0000313" key="4">
    <source>
        <dbReference type="Proteomes" id="UP001139366"/>
    </source>
</evidence>
<feature type="domain" description="Activator of Hsp90 ATPase homologue 1/2-like C-terminal" evidence="2">
    <location>
        <begin position="11"/>
        <end position="132"/>
    </location>
</feature>
<dbReference type="AlphaFoldDB" id="A0A9X1HEI5"/>
<organism evidence="3 4">
    <name type="scientific">Flavobacterium potami</name>
    <dbReference type="NCBI Taxonomy" id="2872310"/>
    <lineage>
        <taxon>Bacteria</taxon>
        <taxon>Pseudomonadati</taxon>
        <taxon>Bacteroidota</taxon>
        <taxon>Flavobacteriia</taxon>
        <taxon>Flavobacteriales</taxon>
        <taxon>Flavobacteriaceae</taxon>
        <taxon>Flavobacterium</taxon>
    </lineage>
</organism>
<name>A0A9X1HEI5_9FLAO</name>
<reference evidence="3 4" key="1">
    <citation type="journal article" date="2023" name="Antonie Van Leeuwenhoek">
        <title>Flavobacterium potami sp. nov., a multi-metal resistance genes harbouring bacterium isolated from shallow river silt.</title>
        <authorList>
            <person name="Li S."/>
            <person name="Mao S."/>
            <person name="Mu W."/>
            <person name="Guo B."/>
            <person name="Li C."/>
            <person name="Zhu Q."/>
            <person name="Hou X."/>
            <person name="Zhao Y."/>
            <person name="Wei S."/>
            <person name="Liu H."/>
            <person name="Liu A."/>
        </authorList>
    </citation>
    <scope>NUCLEOTIDE SEQUENCE [LARGE SCALE GENOMIC DNA]</scope>
    <source>
        <strain evidence="3 4">17A</strain>
    </source>
</reference>
<proteinExistence type="inferred from homology"/>
<protein>
    <submittedName>
        <fullName evidence="3">SRPBCC domain-containing protein</fullName>
    </submittedName>
</protein>
<dbReference type="InterPro" id="IPR023393">
    <property type="entry name" value="START-like_dom_sf"/>
</dbReference>
<evidence type="ECO:0000313" key="3">
    <source>
        <dbReference type="EMBL" id="MBZ4036882.1"/>
    </source>
</evidence>
<evidence type="ECO:0000256" key="1">
    <source>
        <dbReference type="ARBA" id="ARBA00006817"/>
    </source>
</evidence>
<dbReference type="Proteomes" id="UP001139366">
    <property type="component" value="Unassembled WGS sequence"/>
</dbReference>
<dbReference type="EMBL" id="JAINUY010000007">
    <property type="protein sequence ID" value="MBZ4036882.1"/>
    <property type="molecule type" value="Genomic_DNA"/>
</dbReference>
<gene>
    <name evidence="3" type="ORF">K6T82_19080</name>
</gene>
<dbReference type="Gene3D" id="3.30.530.20">
    <property type="match status" value="1"/>
</dbReference>
<dbReference type="SUPFAM" id="SSF55961">
    <property type="entry name" value="Bet v1-like"/>
    <property type="match status" value="1"/>
</dbReference>
<comment type="similarity">
    <text evidence="1">Belongs to the AHA1 family.</text>
</comment>
<dbReference type="InterPro" id="IPR013538">
    <property type="entry name" value="ASHA1/2-like_C"/>
</dbReference>